<feature type="chain" id="PRO_5013122421" evidence="2">
    <location>
        <begin position="26"/>
        <end position="405"/>
    </location>
</feature>
<reference evidence="4" key="1">
    <citation type="submission" date="2017-06" db="EMBL/GenBank/DDBJ databases">
        <authorList>
            <person name="Varghese N."/>
            <person name="Submissions S."/>
        </authorList>
    </citation>
    <scope>NUCLEOTIDE SEQUENCE [LARGE SCALE GENOMIC DNA]</scope>
    <source>
        <strain evidence="4">LNB2</strain>
    </source>
</reference>
<proteinExistence type="predicted"/>
<keyword evidence="2" id="KW-0732">Signal</keyword>
<protein>
    <submittedName>
        <fullName evidence="3">Uncharacterized protein</fullName>
    </submittedName>
</protein>
<dbReference type="Proteomes" id="UP000198281">
    <property type="component" value="Unassembled WGS sequence"/>
</dbReference>
<name>A0A239BUW8_9SPHN</name>
<dbReference type="OrthoDB" id="564777at2"/>
<evidence type="ECO:0000256" key="1">
    <source>
        <dbReference type="SAM" id="MobiDB-lite"/>
    </source>
</evidence>
<dbReference type="AlphaFoldDB" id="A0A239BUW8"/>
<sequence>MKMVYVPAAGITAALAIGLAAAGQAAGPAAQPAVYWISAETQSGLGGMAGMGGGGMAMGMAAMFGGGMKGGNTAHSLALQLGSGQRATGTAEGQHFIPPALAAGKSLPLNYQQVATPERRDWKPETESQTEGGHARLKLYWGCGDPVSAGQPRILDSRSPASFAALKGVDARAMQELTAQRFTSYGEWPNAKNSRTLKGDSSLVGDHLIQANYSPDIRFNLNAAQDFLAPLKVSQQRGGNGATQLSWPSVARAKGYFIAVMGQDKDGSTVIWTSSAIPMAGFALPQWMTPAEVTRLVGQKAMLPGTATSCTVPAAVTGTMESAFLTMAAFGDETNLAEPKPAGAPATWKPAWTVKLRYKSSTSMLLGENAMAMGGDEAEDAGDGKPAKKKKGSLLRKLGDVGLPF</sequence>
<evidence type="ECO:0000313" key="4">
    <source>
        <dbReference type="Proteomes" id="UP000198281"/>
    </source>
</evidence>
<keyword evidence="4" id="KW-1185">Reference proteome</keyword>
<feature type="region of interest" description="Disordered" evidence="1">
    <location>
        <begin position="374"/>
        <end position="393"/>
    </location>
</feature>
<gene>
    <name evidence="3" type="ORF">SAMN06295912_101400</name>
</gene>
<evidence type="ECO:0000256" key="2">
    <source>
        <dbReference type="SAM" id="SignalP"/>
    </source>
</evidence>
<organism evidence="3 4">
    <name type="scientific">Edaphosphingomonas laterariae</name>
    <dbReference type="NCBI Taxonomy" id="861865"/>
    <lineage>
        <taxon>Bacteria</taxon>
        <taxon>Pseudomonadati</taxon>
        <taxon>Pseudomonadota</taxon>
        <taxon>Alphaproteobacteria</taxon>
        <taxon>Sphingomonadales</taxon>
        <taxon>Rhizorhabdaceae</taxon>
        <taxon>Edaphosphingomonas</taxon>
    </lineage>
</organism>
<evidence type="ECO:0000313" key="3">
    <source>
        <dbReference type="EMBL" id="SNS11211.1"/>
    </source>
</evidence>
<dbReference type="RefSeq" id="WP_089217896.1">
    <property type="nucleotide sequence ID" value="NZ_FZOS01000001.1"/>
</dbReference>
<dbReference type="EMBL" id="FZOS01000001">
    <property type="protein sequence ID" value="SNS11211.1"/>
    <property type="molecule type" value="Genomic_DNA"/>
</dbReference>
<accession>A0A239BUW8</accession>
<feature type="signal peptide" evidence="2">
    <location>
        <begin position="1"/>
        <end position="25"/>
    </location>
</feature>